<accession>A0AAW1WK99</accession>
<dbReference type="AlphaFoldDB" id="A0AAW1WK99"/>
<protein>
    <submittedName>
        <fullName evidence="1">Uncharacterized protein</fullName>
    </submittedName>
</protein>
<name>A0AAW1WK99_RUBAR</name>
<evidence type="ECO:0000313" key="2">
    <source>
        <dbReference type="Proteomes" id="UP001457282"/>
    </source>
</evidence>
<organism evidence="1 2">
    <name type="scientific">Rubus argutus</name>
    <name type="common">Southern blackberry</name>
    <dbReference type="NCBI Taxonomy" id="59490"/>
    <lineage>
        <taxon>Eukaryota</taxon>
        <taxon>Viridiplantae</taxon>
        <taxon>Streptophyta</taxon>
        <taxon>Embryophyta</taxon>
        <taxon>Tracheophyta</taxon>
        <taxon>Spermatophyta</taxon>
        <taxon>Magnoliopsida</taxon>
        <taxon>eudicotyledons</taxon>
        <taxon>Gunneridae</taxon>
        <taxon>Pentapetalae</taxon>
        <taxon>rosids</taxon>
        <taxon>fabids</taxon>
        <taxon>Rosales</taxon>
        <taxon>Rosaceae</taxon>
        <taxon>Rosoideae</taxon>
        <taxon>Rosoideae incertae sedis</taxon>
        <taxon>Rubus</taxon>
    </lineage>
</organism>
<sequence>MATKLDNIRVSELSKCFNYAPKFPKPREGSGSSFLTATVRSLDSELCRQERESPLSIIMFGEKFLVALSSSAMKNCVDMLKNRTMNEMTK</sequence>
<dbReference type="EMBL" id="JBEDUW010000006">
    <property type="protein sequence ID" value="KAK9925239.1"/>
    <property type="molecule type" value="Genomic_DNA"/>
</dbReference>
<gene>
    <name evidence="1" type="ORF">M0R45_033568</name>
</gene>
<dbReference type="Proteomes" id="UP001457282">
    <property type="component" value="Unassembled WGS sequence"/>
</dbReference>
<evidence type="ECO:0000313" key="1">
    <source>
        <dbReference type="EMBL" id="KAK9925239.1"/>
    </source>
</evidence>
<reference evidence="1 2" key="1">
    <citation type="journal article" date="2023" name="G3 (Bethesda)">
        <title>A chromosome-length genome assembly and annotation of blackberry (Rubus argutus, cv. 'Hillquist').</title>
        <authorList>
            <person name="Bruna T."/>
            <person name="Aryal R."/>
            <person name="Dudchenko O."/>
            <person name="Sargent D.J."/>
            <person name="Mead D."/>
            <person name="Buti M."/>
            <person name="Cavallini A."/>
            <person name="Hytonen T."/>
            <person name="Andres J."/>
            <person name="Pham M."/>
            <person name="Weisz D."/>
            <person name="Mascagni F."/>
            <person name="Usai G."/>
            <person name="Natali L."/>
            <person name="Bassil N."/>
            <person name="Fernandez G.E."/>
            <person name="Lomsadze A."/>
            <person name="Armour M."/>
            <person name="Olukolu B."/>
            <person name="Poorten T."/>
            <person name="Britton C."/>
            <person name="Davik J."/>
            <person name="Ashrafi H."/>
            <person name="Aiden E.L."/>
            <person name="Borodovsky M."/>
            <person name="Worthington M."/>
        </authorList>
    </citation>
    <scope>NUCLEOTIDE SEQUENCE [LARGE SCALE GENOMIC DNA]</scope>
    <source>
        <strain evidence="1">PI 553951</strain>
    </source>
</reference>
<comment type="caution">
    <text evidence="1">The sequence shown here is derived from an EMBL/GenBank/DDBJ whole genome shotgun (WGS) entry which is preliminary data.</text>
</comment>
<keyword evidence="2" id="KW-1185">Reference proteome</keyword>
<proteinExistence type="predicted"/>